<evidence type="ECO:0000256" key="3">
    <source>
        <dbReference type="ARBA" id="ARBA00022670"/>
    </source>
</evidence>
<evidence type="ECO:0000313" key="9">
    <source>
        <dbReference type="EMBL" id="PKS10109.1"/>
    </source>
</evidence>
<evidence type="ECO:0000256" key="2">
    <source>
        <dbReference type="ARBA" id="ARBA00022645"/>
    </source>
</evidence>
<evidence type="ECO:0000256" key="8">
    <source>
        <dbReference type="SAM" id="SignalP"/>
    </source>
</evidence>
<evidence type="ECO:0008006" key="11">
    <source>
        <dbReference type="Google" id="ProtNLM"/>
    </source>
</evidence>
<keyword evidence="6" id="KW-0325">Glycoprotein</keyword>
<feature type="region of interest" description="Disordered" evidence="7">
    <location>
        <begin position="536"/>
        <end position="558"/>
    </location>
</feature>
<dbReference type="Pfam" id="PF00450">
    <property type="entry name" value="Peptidase_S10"/>
    <property type="match status" value="1"/>
</dbReference>
<dbReference type="SUPFAM" id="SSF53474">
    <property type="entry name" value="alpha/beta-Hydrolases"/>
    <property type="match status" value="1"/>
</dbReference>
<dbReference type="PRINTS" id="PR00724">
    <property type="entry name" value="CRBOXYPTASEC"/>
</dbReference>
<evidence type="ECO:0000256" key="4">
    <source>
        <dbReference type="ARBA" id="ARBA00022729"/>
    </source>
</evidence>
<evidence type="ECO:0000256" key="6">
    <source>
        <dbReference type="ARBA" id="ARBA00023180"/>
    </source>
</evidence>
<comment type="caution">
    <text evidence="9">The sequence shown here is derived from an EMBL/GenBank/DDBJ whole genome shotgun (WGS) entry which is preliminary data.</text>
</comment>
<accession>A0A2N3NCF5</accession>
<dbReference type="InParanoid" id="A0A2N3NCF5"/>
<protein>
    <recommendedName>
        <fullName evidence="11">Carboxypeptidase</fullName>
    </recommendedName>
</protein>
<keyword evidence="4 8" id="KW-0732">Signal</keyword>
<dbReference type="InterPro" id="IPR029058">
    <property type="entry name" value="AB_hydrolase_fold"/>
</dbReference>
<dbReference type="EMBL" id="NLAX01000008">
    <property type="protein sequence ID" value="PKS10109.1"/>
    <property type="molecule type" value="Genomic_DNA"/>
</dbReference>
<keyword evidence="10" id="KW-1185">Reference proteome</keyword>
<gene>
    <name evidence="9" type="ORF">jhhlp_001859</name>
</gene>
<keyword evidence="2" id="KW-0121">Carboxypeptidase</keyword>
<organism evidence="9 10">
    <name type="scientific">Lomentospora prolificans</name>
    <dbReference type="NCBI Taxonomy" id="41688"/>
    <lineage>
        <taxon>Eukaryota</taxon>
        <taxon>Fungi</taxon>
        <taxon>Dikarya</taxon>
        <taxon>Ascomycota</taxon>
        <taxon>Pezizomycotina</taxon>
        <taxon>Sordariomycetes</taxon>
        <taxon>Hypocreomycetidae</taxon>
        <taxon>Microascales</taxon>
        <taxon>Microascaceae</taxon>
        <taxon>Lomentospora</taxon>
    </lineage>
</organism>
<keyword evidence="5" id="KW-0378">Hydrolase</keyword>
<evidence type="ECO:0000313" key="10">
    <source>
        <dbReference type="Proteomes" id="UP000233524"/>
    </source>
</evidence>
<feature type="chain" id="PRO_5014956529" description="Carboxypeptidase" evidence="8">
    <location>
        <begin position="18"/>
        <end position="646"/>
    </location>
</feature>
<dbReference type="PANTHER" id="PTHR11802:SF189">
    <property type="entry name" value="CARBOXYPEPTIDASE"/>
    <property type="match status" value="1"/>
</dbReference>
<evidence type="ECO:0000256" key="1">
    <source>
        <dbReference type="ARBA" id="ARBA00009431"/>
    </source>
</evidence>
<dbReference type="VEuPathDB" id="FungiDB:jhhlp_001859"/>
<dbReference type="AlphaFoldDB" id="A0A2N3NCF5"/>
<proteinExistence type="inferred from homology"/>
<dbReference type="InterPro" id="IPR001563">
    <property type="entry name" value="Peptidase_S10"/>
</dbReference>
<dbReference type="PANTHER" id="PTHR11802">
    <property type="entry name" value="SERINE PROTEASE FAMILY S10 SERINE CARBOXYPEPTIDASE"/>
    <property type="match status" value="1"/>
</dbReference>
<sequence>MAPSIYLLSIMAGIGAASFIPVPADTAKLASQRYPGASIEYKQTSICETTEGVKAYSGYVKLPKELLSDIQDTDRAFDANIFFWYFQARNSPENAPTSIYIAGGPGTSSFDSASNFPCYINEDSNSTTLNEFSWNNNVNMLYIDQPVGVGFSYSSLVEGTVDLFTQAFTPLAGTGADPQTNVTTVRATVSNPENSPSVGTTETAAKYMWKFAQVWFQEFPEHKTTSDEISLWATSYGGFWGPGFFSYFLRQNDAINSGTSSDKNATTLQLSTLGLGNACIDSLIQGPGFPDFAMNNTFGIQSYPEEVYEMAIGNLTAPEVGCNDLIAACRQAAASQDPDNLGNNDAVNEVCAAATNVCYGVVQGAFTETSGRNPFDISLLTPAVYPPEYSFAFFNQRWVQEELGVPLNFTISDPNVANTFFGVTGDPMRRDVSSLEHVLDNGISVALYYGDLDYRCNWFGVERVSLQMEYAGASSFREAGYTSIETNDSYSGGLVRQHGNVSFSRVYDAGHSAAYYQPETTYRIFDRAMGGKDVGTGKVSASDDYSSEGPQSARGVTSELPASRSPICYVYDIALTCTPNQISALADGSAVVKDFIVVEPAAEVEGGGESGSGGGSGADQPGAGSQIMARSLLWIGVAAAIPSMLL</sequence>
<reference evidence="9 10" key="1">
    <citation type="journal article" date="2017" name="G3 (Bethesda)">
        <title>First Draft Genome Sequence of the Pathogenic Fungus Lomentospora prolificans (Formerly Scedosporium prolificans).</title>
        <authorList>
            <person name="Luo R."/>
            <person name="Zimin A."/>
            <person name="Workman R."/>
            <person name="Fan Y."/>
            <person name="Pertea G."/>
            <person name="Grossman N."/>
            <person name="Wear M.P."/>
            <person name="Jia B."/>
            <person name="Miller H."/>
            <person name="Casadevall A."/>
            <person name="Timp W."/>
            <person name="Zhang S.X."/>
            <person name="Salzberg S.L."/>
        </authorList>
    </citation>
    <scope>NUCLEOTIDE SEQUENCE [LARGE SCALE GENOMIC DNA]</scope>
    <source>
        <strain evidence="9 10">JHH-5317</strain>
    </source>
</reference>
<dbReference type="Gene3D" id="3.40.50.1820">
    <property type="entry name" value="alpha/beta hydrolase"/>
    <property type="match status" value="1"/>
</dbReference>
<keyword evidence="3" id="KW-0645">Protease</keyword>
<evidence type="ECO:0000256" key="5">
    <source>
        <dbReference type="ARBA" id="ARBA00022801"/>
    </source>
</evidence>
<feature type="signal peptide" evidence="8">
    <location>
        <begin position="1"/>
        <end position="17"/>
    </location>
</feature>
<comment type="similarity">
    <text evidence="1">Belongs to the peptidase S10 family.</text>
</comment>
<dbReference type="GO" id="GO:0000324">
    <property type="term" value="C:fungal-type vacuole"/>
    <property type="evidence" value="ECO:0007669"/>
    <property type="project" value="TreeGrafter"/>
</dbReference>
<evidence type="ECO:0000256" key="7">
    <source>
        <dbReference type="SAM" id="MobiDB-lite"/>
    </source>
</evidence>
<dbReference type="Proteomes" id="UP000233524">
    <property type="component" value="Unassembled WGS sequence"/>
</dbReference>
<dbReference type="GO" id="GO:0006508">
    <property type="term" value="P:proteolysis"/>
    <property type="evidence" value="ECO:0007669"/>
    <property type="project" value="UniProtKB-KW"/>
</dbReference>
<dbReference type="OrthoDB" id="443318at2759"/>
<name>A0A2N3NCF5_9PEZI</name>
<dbReference type="GO" id="GO:0004185">
    <property type="term" value="F:serine-type carboxypeptidase activity"/>
    <property type="evidence" value="ECO:0007669"/>
    <property type="project" value="InterPro"/>
</dbReference>
<dbReference type="STRING" id="41688.A0A2N3NCF5"/>